<reference evidence="1" key="1">
    <citation type="submission" date="2022-06" db="EMBL/GenBank/DDBJ databases">
        <title>New cyanobacteria of genus Symplocastrum in benthos of Lake Baikal.</title>
        <authorList>
            <person name="Sorokovikova E."/>
            <person name="Tikhonova I."/>
            <person name="Krasnopeev A."/>
            <person name="Evseev P."/>
            <person name="Gladkikh A."/>
            <person name="Belykh O."/>
        </authorList>
    </citation>
    <scope>NUCLEOTIDE SEQUENCE</scope>
    <source>
        <strain evidence="1">BBK-W-15</strain>
    </source>
</reference>
<dbReference type="AlphaFoldDB" id="A0AAE3GW86"/>
<name>A0AAE3GW86_9CYAN</name>
<proteinExistence type="predicted"/>
<dbReference type="PANTHER" id="PTHR36142">
    <property type="entry name" value="METALLO-HYDROLASE/OXIDOREDUCTASE SUPERFAMILY PROTEIN"/>
    <property type="match status" value="1"/>
</dbReference>
<sequence>MQLTYFGANSWLLKLGEYHILIDPWLVGSLMFGNLPWFFKGDKPPALDALPDKIDLILLSQGLEDHTHKPTLTKLNKTIPVVASPSAAKVVQQLGYTQVTALNFTQTFNLNESIEIRALPGAPIGPLVQENAYLITEFSSKTTLYYEPHGYPATELKDYAPIDIVISPVVSLELPILGPIIQGHKTALQLAQLVKPKVFLPTAAGGDVTYHGFLNTILHTIGTVDELRSQFTHHHLSTQLIEPQPGKVLELKL</sequence>
<evidence type="ECO:0000313" key="1">
    <source>
        <dbReference type="EMBL" id="MCP2730923.1"/>
    </source>
</evidence>
<protein>
    <submittedName>
        <fullName evidence="1">MBL fold metallo-hydrolase</fullName>
    </submittedName>
</protein>
<keyword evidence="2" id="KW-1185">Reference proteome</keyword>
<dbReference type="Gene3D" id="3.60.15.10">
    <property type="entry name" value="Ribonuclease Z/Hydroxyacylglutathione hydrolase-like"/>
    <property type="match status" value="1"/>
</dbReference>
<gene>
    <name evidence="1" type="ORF">NJ959_21075</name>
</gene>
<dbReference type="SUPFAM" id="SSF56281">
    <property type="entry name" value="Metallo-hydrolase/oxidoreductase"/>
    <property type="match status" value="1"/>
</dbReference>
<evidence type="ECO:0000313" key="2">
    <source>
        <dbReference type="Proteomes" id="UP001204953"/>
    </source>
</evidence>
<accession>A0AAE3GW86</accession>
<dbReference type="InterPro" id="IPR036866">
    <property type="entry name" value="RibonucZ/Hydroxyglut_hydro"/>
</dbReference>
<dbReference type="Proteomes" id="UP001204953">
    <property type="component" value="Unassembled WGS sequence"/>
</dbReference>
<dbReference type="EMBL" id="JAMZMM010000257">
    <property type="protein sequence ID" value="MCP2730923.1"/>
    <property type="molecule type" value="Genomic_DNA"/>
</dbReference>
<comment type="caution">
    <text evidence="1">The sequence shown here is derived from an EMBL/GenBank/DDBJ whole genome shotgun (WGS) entry which is preliminary data.</text>
</comment>
<organism evidence="1 2">
    <name type="scientific">Limnofasciculus baicalensis BBK-W-15</name>
    <dbReference type="NCBI Taxonomy" id="2699891"/>
    <lineage>
        <taxon>Bacteria</taxon>
        <taxon>Bacillati</taxon>
        <taxon>Cyanobacteriota</taxon>
        <taxon>Cyanophyceae</taxon>
        <taxon>Coleofasciculales</taxon>
        <taxon>Coleofasciculaceae</taxon>
        <taxon>Limnofasciculus</taxon>
        <taxon>Limnofasciculus baicalensis</taxon>
    </lineage>
</organism>
<dbReference type="Pfam" id="PF13483">
    <property type="entry name" value="Lactamase_B_3"/>
    <property type="match status" value="1"/>
</dbReference>
<dbReference type="PANTHER" id="PTHR36142:SF2">
    <property type="entry name" value="METALLO-HYDROLASE_OXIDOREDUCTASE SUPERFAMILY PROTEIN"/>
    <property type="match status" value="1"/>
</dbReference>
<dbReference type="RefSeq" id="WP_254013672.1">
    <property type="nucleotide sequence ID" value="NZ_JAMZMM010000257.1"/>
</dbReference>